<gene>
    <name evidence="3" type="primary">coaE</name>
    <name evidence="5" type="ORF">G1C94_0128</name>
</gene>
<comment type="similarity">
    <text evidence="3">Belongs to the CoaE family.</text>
</comment>
<dbReference type="EMBL" id="JAAIIJ010000002">
    <property type="protein sequence ID" value="NMN01507.1"/>
    <property type="molecule type" value="Genomic_DNA"/>
</dbReference>
<keyword evidence="1 3" id="KW-0547">Nucleotide-binding</keyword>
<dbReference type="CDD" id="cd02022">
    <property type="entry name" value="DPCK"/>
    <property type="match status" value="1"/>
</dbReference>
<comment type="function">
    <text evidence="3">Catalyzes the phosphorylation of the 3'-hydroxyl group of dephosphocoenzyme A to form coenzyme A.</text>
</comment>
<keyword evidence="3" id="KW-0173">Coenzyme A biosynthesis</keyword>
<dbReference type="InterPro" id="IPR001977">
    <property type="entry name" value="Depp_CoAkinase"/>
</dbReference>
<reference evidence="5 6" key="1">
    <citation type="submission" date="2020-02" db="EMBL/GenBank/DDBJ databases">
        <title>Characterization of phylogenetic diversity of novel bifidobacterial species isolated in Czech ZOOs.</title>
        <authorList>
            <person name="Lugli G.A."/>
            <person name="Vera N.B."/>
            <person name="Ventura M."/>
        </authorList>
    </citation>
    <scope>NUCLEOTIDE SEQUENCE [LARGE SCALE GENOMIC DNA]</scope>
    <source>
        <strain evidence="5 6">DSM 109963</strain>
    </source>
</reference>
<dbReference type="InterPro" id="IPR027417">
    <property type="entry name" value="P-loop_NTPase"/>
</dbReference>
<dbReference type="HAMAP" id="MF_00376">
    <property type="entry name" value="Dephospho_CoA_kinase"/>
    <property type="match status" value="1"/>
</dbReference>
<comment type="subcellular location">
    <subcellularLocation>
        <location evidence="3">Cytoplasm</location>
    </subcellularLocation>
</comment>
<dbReference type="GO" id="GO:0016301">
    <property type="term" value="F:kinase activity"/>
    <property type="evidence" value="ECO:0007669"/>
    <property type="project" value="UniProtKB-KW"/>
</dbReference>
<evidence type="ECO:0000256" key="2">
    <source>
        <dbReference type="ARBA" id="ARBA00022840"/>
    </source>
</evidence>
<dbReference type="NCBIfam" id="TIGR00152">
    <property type="entry name" value="dephospho-CoA kinase"/>
    <property type="match status" value="1"/>
</dbReference>
<accession>A0ABX1SXJ0</accession>
<evidence type="ECO:0000256" key="4">
    <source>
        <dbReference type="NCBIfam" id="TIGR00152"/>
    </source>
</evidence>
<name>A0ABX1SXJ0_9BIFI</name>
<dbReference type="Gene3D" id="3.40.50.300">
    <property type="entry name" value="P-loop containing nucleotide triphosphate hydrolases"/>
    <property type="match status" value="1"/>
</dbReference>
<dbReference type="PANTHER" id="PTHR10695:SF46">
    <property type="entry name" value="BIFUNCTIONAL COENZYME A SYNTHASE-RELATED"/>
    <property type="match status" value="1"/>
</dbReference>
<feature type="binding site" evidence="3">
    <location>
        <begin position="13"/>
        <end position="18"/>
    </location>
    <ligand>
        <name>ATP</name>
        <dbReference type="ChEBI" id="CHEBI:30616"/>
    </ligand>
</feature>
<dbReference type="Pfam" id="PF01121">
    <property type="entry name" value="CoaE"/>
    <property type="match status" value="1"/>
</dbReference>
<comment type="catalytic activity">
    <reaction evidence="3">
        <text>3'-dephospho-CoA + ATP = ADP + CoA + H(+)</text>
        <dbReference type="Rhea" id="RHEA:18245"/>
        <dbReference type="ChEBI" id="CHEBI:15378"/>
        <dbReference type="ChEBI" id="CHEBI:30616"/>
        <dbReference type="ChEBI" id="CHEBI:57287"/>
        <dbReference type="ChEBI" id="CHEBI:57328"/>
        <dbReference type="ChEBI" id="CHEBI:456216"/>
        <dbReference type="EC" id="2.7.1.24"/>
    </reaction>
</comment>
<dbReference type="PANTHER" id="PTHR10695">
    <property type="entry name" value="DEPHOSPHO-COA KINASE-RELATED"/>
    <property type="match status" value="1"/>
</dbReference>
<dbReference type="PROSITE" id="PS51219">
    <property type="entry name" value="DPCK"/>
    <property type="match status" value="1"/>
</dbReference>
<evidence type="ECO:0000313" key="6">
    <source>
        <dbReference type="Proteomes" id="UP000553756"/>
    </source>
</evidence>
<proteinExistence type="inferred from homology"/>
<comment type="caution">
    <text evidence="5">The sequence shown here is derived from an EMBL/GenBank/DDBJ whole genome shotgun (WGS) entry which is preliminary data.</text>
</comment>
<evidence type="ECO:0000256" key="1">
    <source>
        <dbReference type="ARBA" id="ARBA00022741"/>
    </source>
</evidence>
<dbReference type="EC" id="2.7.1.24" evidence="3 4"/>
<evidence type="ECO:0000256" key="3">
    <source>
        <dbReference type="HAMAP-Rule" id="MF_00376"/>
    </source>
</evidence>
<keyword evidence="3" id="KW-0808">Transferase</keyword>
<sequence length="201" mass="22165">MAGMRIGLTGGIAAGKSTVTARLARLGAYVIDYDALARTVVAPGGEALPSIVAEFGPDALNPDGTLNRAWLAEHVFGRQAEPGARERLDAIEHPLIYREAARLENAHPEARIVVHDIPLLAEVIDEIPFAFDHIVTVEAPEAERIERMVNTRDMSRQQALDRIRHQSTQAQRQAIADTIIDSAQPMANMLQTVDRLYEQWT</sequence>
<evidence type="ECO:0000313" key="5">
    <source>
        <dbReference type="EMBL" id="NMN01507.1"/>
    </source>
</evidence>
<protein>
    <recommendedName>
        <fullName evidence="3 4">Dephospho-CoA kinase</fullName>
        <ecNumber evidence="3 4">2.7.1.24</ecNumber>
    </recommendedName>
    <alternativeName>
        <fullName evidence="3">Dephosphocoenzyme A kinase</fullName>
    </alternativeName>
</protein>
<keyword evidence="3 5" id="KW-0418">Kinase</keyword>
<organism evidence="5 6">
    <name type="scientific">Bifidobacterium panos</name>
    <dbReference type="NCBI Taxonomy" id="2675321"/>
    <lineage>
        <taxon>Bacteria</taxon>
        <taxon>Bacillati</taxon>
        <taxon>Actinomycetota</taxon>
        <taxon>Actinomycetes</taxon>
        <taxon>Bifidobacteriales</taxon>
        <taxon>Bifidobacteriaceae</taxon>
        <taxon>Bifidobacterium</taxon>
    </lineage>
</organism>
<keyword evidence="6" id="KW-1185">Reference proteome</keyword>
<dbReference type="Proteomes" id="UP000553756">
    <property type="component" value="Unassembled WGS sequence"/>
</dbReference>
<comment type="pathway">
    <text evidence="3">Cofactor biosynthesis; coenzyme A biosynthesis; CoA from (R)-pantothenate: step 5/5.</text>
</comment>
<keyword evidence="2 3" id="KW-0067">ATP-binding</keyword>
<keyword evidence="3" id="KW-0963">Cytoplasm</keyword>
<dbReference type="SUPFAM" id="SSF52540">
    <property type="entry name" value="P-loop containing nucleoside triphosphate hydrolases"/>
    <property type="match status" value="1"/>
</dbReference>